<comment type="caution">
    <text evidence="1">The sequence shown here is derived from an EMBL/GenBank/DDBJ whole genome shotgun (WGS) entry which is preliminary data.</text>
</comment>
<accession>A0A8H6F865</accession>
<dbReference type="GeneID" id="59333714"/>
<organism evidence="1 2">
    <name type="scientific">Letharia lupina</name>
    <dbReference type="NCBI Taxonomy" id="560253"/>
    <lineage>
        <taxon>Eukaryota</taxon>
        <taxon>Fungi</taxon>
        <taxon>Dikarya</taxon>
        <taxon>Ascomycota</taxon>
        <taxon>Pezizomycotina</taxon>
        <taxon>Lecanoromycetes</taxon>
        <taxon>OSLEUM clade</taxon>
        <taxon>Lecanoromycetidae</taxon>
        <taxon>Lecanorales</taxon>
        <taxon>Lecanorineae</taxon>
        <taxon>Parmeliaceae</taxon>
        <taxon>Letharia</taxon>
    </lineage>
</organism>
<sequence length="152" mass="17118">MDIESPQAIVCDGQNRYLLESVGQYSDLLLQQDGQFGSTFQFKDSPIVSFIQTKSSPTAVKVNDSWKMAGPKGVLVDQFSATRPRLWESDDEGFHRTHSDLVEFAINDVDYERVLNRLRGITTKATGILTSRYLSQGRQRFLSTVLCVPPNK</sequence>
<keyword evidence="2" id="KW-1185">Reference proteome</keyword>
<dbReference type="Proteomes" id="UP000593566">
    <property type="component" value="Unassembled WGS sequence"/>
</dbReference>
<proteinExistence type="predicted"/>
<evidence type="ECO:0000313" key="2">
    <source>
        <dbReference type="Proteomes" id="UP000593566"/>
    </source>
</evidence>
<reference evidence="1 2" key="1">
    <citation type="journal article" date="2020" name="Genomics">
        <title>Complete, high-quality genomes from long-read metagenomic sequencing of two wolf lichen thalli reveals enigmatic genome architecture.</title>
        <authorList>
            <person name="McKenzie S.K."/>
            <person name="Walston R.F."/>
            <person name="Allen J.L."/>
        </authorList>
    </citation>
    <scope>NUCLEOTIDE SEQUENCE [LARGE SCALE GENOMIC DNA]</scope>
    <source>
        <strain evidence="1">WasteWater1</strain>
    </source>
</reference>
<gene>
    <name evidence="1" type="ORF">HO133_005308</name>
</gene>
<name>A0A8H6F865_9LECA</name>
<dbReference type="RefSeq" id="XP_037148200.1">
    <property type="nucleotide sequence ID" value="XM_037296218.1"/>
</dbReference>
<dbReference type="EMBL" id="JACCJB010000021">
    <property type="protein sequence ID" value="KAF6218765.1"/>
    <property type="molecule type" value="Genomic_DNA"/>
</dbReference>
<dbReference type="AlphaFoldDB" id="A0A8H6F865"/>
<protein>
    <submittedName>
        <fullName evidence="1">Uncharacterized protein</fullName>
    </submittedName>
</protein>
<evidence type="ECO:0000313" key="1">
    <source>
        <dbReference type="EMBL" id="KAF6218765.1"/>
    </source>
</evidence>